<keyword evidence="1" id="KW-0812">Transmembrane</keyword>
<name>A0A328BH20_9BACT</name>
<protein>
    <submittedName>
        <fullName evidence="2">Uncharacterized protein</fullName>
    </submittedName>
</protein>
<keyword evidence="3" id="KW-1185">Reference proteome</keyword>
<evidence type="ECO:0000313" key="2">
    <source>
        <dbReference type="EMBL" id="RAK65859.1"/>
    </source>
</evidence>
<evidence type="ECO:0000256" key="1">
    <source>
        <dbReference type="SAM" id="Phobius"/>
    </source>
</evidence>
<dbReference type="RefSeq" id="WP_111478769.1">
    <property type="nucleotide sequence ID" value="NZ_QHKM01000004.1"/>
</dbReference>
<comment type="caution">
    <text evidence="2">The sequence shown here is derived from an EMBL/GenBank/DDBJ whole genome shotgun (WGS) entry which is preliminary data.</text>
</comment>
<keyword evidence="1" id="KW-0472">Membrane</keyword>
<dbReference type="EMBL" id="QHKM01000004">
    <property type="protein sequence ID" value="RAK65859.1"/>
    <property type="molecule type" value="Genomic_DNA"/>
</dbReference>
<keyword evidence="1" id="KW-1133">Transmembrane helix</keyword>
<proteinExistence type="predicted"/>
<sequence length="93" mass="10841">MLLLLPLLWILTLYLLSDWPHFRRFLWFNRLLLLGYVVVLLGTEWQSFGHDEYGLGKLLLALLVLIAHVVSGVVFAFGYYLLALFRANNKPHQ</sequence>
<feature type="transmembrane region" description="Helical" evidence="1">
    <location>
        <begin position="58"/>
        <end position="82"/>
    </location>
</feature>
<dbReference type="AlphaFoldDB" id="A0A328BH20"/>
<dbReference type="Proteomes" id="UP000248553">
    <property type="component" value="Unassembled WGS sequence"/>
</dbReference>
<accession>A0A328BH20</accession>
<gene>
    <name evidence="2" type="ORF">DLM85_14165</name>
</gene>
<feature type="transmembrane region" description="Helical" evidence="1">
    <location>
        <begin position="27"/>
        <end position="46"/>
    </location>
</feature>
<reference evidence="3" key="1">
    <citation type="submission" date="2018-05" db="EMBL/GenBank/DDBJ databases">
        <authorList>
            <person name="Nie L."/>
        </authorList>
    </citation>
    <scope>NUCLEOTIDE SEQUENCE [LARGE SCALE GENOMIC DNA]</scope>
    <source>
        <strain evidence="3">NL</strain>
    </source>
</reference>
<evidence type="ECO:0000313" key="3">
    <source>
        <dbReference type="Proteomes" id="UP000248553"/>
    </source>
</evidence>
<organism evidence="2 3">
    <name type="scientific">Hymenobacter edaphi</name>
    <dbReference type="NCBI Taxonomy" id="2211146"/>
    <lineage>
        <taxon>Bacteria</taxon>
        <taxon>Pseudomonadati</taxon>
        <taxon>Bacteroidota</taxon>
        <taxon>Cytophagia</taxon>
        <taxon>Cytophagales</taxon>
        <taxon>Hymenobacteraceae</taxon>
        <taxon>Hymenobacter</taxon>
    </lineage>
</organism>